<feature type="transmembrane region" description="Helical" evidence="1">
    <location>
        <begin position="164"/>
        <end position="193"/>
    </location>
</feature>
<evidence type="ECO:0000313" key="2">
    <source>
        <dbReference type="EMBL" id="PCH35549.1"/>
    </source>
</evidence>
<dbReference type="Proteomes" id="UP000218811">
    <property type="component" value="Unassembled WGS sequence"/>
</dbReference>
<accession>A0A2H3J9Y3</accession>
<feature type="transmembrane region" description="Helical" evidence="1">
    <location>
        <begin position="102"/>
        <end position="127"/>
    </location>
</feature>
<protein>
    <submittedName>
        <fullName evidence="2">Uncharacterized protein</fullName>
    </submittedName>
</protein>
<name>A0A2H3J9Y3_WOLCO</name>
<proteinExistence type="predicted"/>
<keyword evidence="1" id="KW-0472">Membrane</keyword>
<dbReference type="EMBL" id="KB467854">
    <property type="protein sequence ID" value="PCH35549.1"/>
    <property type="molecule type" value="Genomic_DNA"/>
</dbReference>
<gene>
    <name evidence="2" type="ORF">WOLCODRAFT_139938</name>
</gene>
<keyword evidence="3" id="KW-1185">Reference proteome</keyword>
<feature type="transmembrane region" description="Helical" evidence="1">
    <location>
        <begin position="139"/>
        <end position="158"/>
    </location>
</feature>
<evidence type="ECO:0000313" key="3">
    <source>
        <dbReference type="Proteomes" id="UP000218811"/>
    </source>
</evidence>
<dbReference type="AlphaFoldDB" id="A0A2H3J9Y3"/>
<sequence length="392" mass="44566">MRLTVRDRRIDRRRLLHPRHGLRVPQECIPACRAGVRDEQLHRNGGRERDEHPRRRLCRSIFDCFVRVRVCLVAFGACLVVGRRDLDSVAIGDVFRRRVFTFSFSVINFIRVVHIFFFVNIGVFFVFRSVLFSIGNVFRVVHVFCECVVFVCFGHVLGRVIICVFIGIIIGICILIGIGLGVLYGLHVVLYGLRAVLRTFLRFGIVLLRACLERKRLSPELGPALRHTHRHRDRERLRLHLRLPVNLGDHPLVRRARVHRLGSAHHARDDARAQQPLAPDQRVLVRGVIDDHAALVDRRRHRAAAGDDDDVRRRARALGRGRAGGRRRVRGRRARDVSGVSVPAGTWGRGERLLPRACQTRSCLCLCLWRVRGLAVAVAVAGADLYGSYGLV</sequence>
<reference evidence="2 3" key="1">
    <citation type="journal article" date="2012" name="Science">
        <title>The Paleozoic origin of enzymatic lignin decomposition reconstructed from 31 fungal genomes.</title>
        <authorList>
            <person name="Floudas D."/>
            <person name="Binder M."/>
            <person name="Riley R."/>
            <person name="Barry K."/>
            <person name="Blanchette R.A."/>
            <person name="Henrissat B."/>
            <person name="Martinez A.T."/>
            <person name="Otillar R."/>
            <person name="Spatafora J.W."/>
            <person name="Yadav J.S."/>
            <person name="Aerts A."/>
            <person name="Benoit I."/>
            <person name="Boyd A."/>
            <person name="Carlson A."/>
            <person name="Copeland A."/>
            <person name="Coutinho P.M."/>
            <person name="de Vries R.P."/>
            <person name="Ferreira P."/>
            <person name="Findley K."/>
            <person name="Foster B."/>
            <person name="Gaskell J."/>
            <person name="Glotzer D."/>
            <person name="Gorecki P."/>
            <person name="Heitman J."/>
            <person name="Hesse C."/>
            <person name="Hori C."/>
            <person name="Igarashi K."/>
            <person name="Jurgens J.A."/>
            <person name="Kallen N."/>
            <person name="Kersten P."/>
            <person name="Kohler A."/>
            <person name="Kuees U."/>
            <person name="Kumar T.K.A."/>
            <person name="Kuo A."/>
            <person name="LaButti K."/>
            <person name="Larrondo L.F."/>
            <person name="Lindquist E."/>
            <person name="Ling A."/>
            <person name="Lombard V."/>
            <person name="Lucas S."/>
            <person name="Lundell T."/>
            <person name="Martin R."/>
            <person name="McLaughlin D.J."/>
            <person name="Morgenstern I."/>
            <person name="Morin E."/>
            <person name="Murat C."/>
            <person name="Nagy L.G."/>
            <person name="Nolan M."/>
            <person name="Ohm R.A."/>
            <person name="Patyshakuliyeva A."/>
            <person name="Rokas A."/>
            <person name="Ruiz-Duenas F.J."/>
            <person name="Sabat G."/>
            <person name="Salamov A."/>
            <person name="Samejima M."/>
            <person name="Schmutz J."/>
            <person name="Slot J.C."/>
            <person name="St John F."/>
            <person name="Stenlid J."/>
            <person name="Sun H."/>
            <person name="Sun S."/>
            <person name="Syed K."/>
            <person name="Tsang A."/>
            <person name="Wiebenga A."/>
            <person name="Young D."/>
            <person name="Pisabarro A."/>
            <person name="Eastwood D.C."/>
            <person name="Martin F."/>
            <person name="Cullen D."/>
            <person name="Grigoriev I.V."/>
            <person name="Hibbett D.S."/>
        </authorList>
    </citation>
    <scope>NUCLEOTIDE SEQUENCE [LARGE SCALE GENOMIC DNA]</scope>
    <source>
        <strain evidence="2 3">MD-104</strain>
    </source>
</reference>
<keyword evidence="1" id="KW-1133">Transmembrane helix</keyword>
<evidence type="ECO:0000256" key="1">
    <source>
        <dbReference type="SAM" id="Phobius"/>
    </source>
</evidence>
<keyword evidence="1" id="KW-0812">Transmembrane</keyword>
<organism evidence="2 3">
    <name type="scientific">Wolfiporia cocos (strain MD-104)</name>
    <name type="common">Brown rot fungus</name>
    <dbReference type="NCBI Taxonomy" id="742152"/>
    <lineage>
        <taxon>Eukaryota</taxon>
        <taxon>Fungi</taxon>
        <taxon>Dikarya</taxon>
        <taxon>Basidiomycota</taxon>
        <taxon>Agaricomycotina</taxon>
        <taxon>Agaricomycetes</taxon>
        <taxon>Polyporales</taxon>
        <taxon>Phaeolaceae</taxon>
        <taxon>Wolfiporia</taxon>
    </lineage>
</organism>